<name>A0A1I1D8F7_NATHA</name>
<feature type="compositionally biased region" description="Acidic residues" evidence="1">
    <location>
        <begin position="83"/>
        <end position="92"/>
    </location>
</feature>
<gene>
    <name evidence="3" type="ORF">SAMN05444422_101402</name>
</gene>
<accession>A0A1I1D8F7</accession>
<evidence type="ECO:0000313" key="4">
    <source>
        <dbReference type="Proteomes" id="UP000199161"/>
    </source>
</evidence>
<evidence type="ECO:0000313" key="3">
    <source>
        <dbReference type="EMBL" id="SFB71289.1"/>
    </source>
</evidence>
<dbReference type="AlphaFoldDB" id="A0A1I1D8F7"/>
<organism evidence="3 4">
    <name type="scientific">Natronobacterium haloterrestre</name>
    <name type="common">Halobiforma haloterrestris</name>
    <dbReference type="NCBI Taxonomy" id="148448"/>
    <lineage>
        <taxon>Archaea</taxon>
        <taxon>Methanobacteriati</taxon>
        <taxon>Methanobacteriota</taxon>
        <taxon>Stenosarchaea group</taxon>
        <taxon>Halobacteria</taxon>
        <taxon>Halobacteriales</taxon>
        <taxon>Natrialbaceae</taxon>
        <taxon>Natronobacterium</taxon>
    </lineage>
</organism>
<feature type="domain" description="Halobacterial output" evidence="2">
    <location>
        <begin position="5"/>
        <end position="75"/>
    </location>
</feature>
<dbReference type="EMBL" id="FOKW01000001">
    <property type="protein sequence ID" value="SFB71289.1"/>
    <property type="molecule type" value="Genomic_DNA"/>
</dbReference>
<dbReference type="Pfam" id="PF18545">
    <property type="entry name" value="HalOD1"/>
    <property type="match status" value="1"/>
</dbReference>
<feature type="region of interest" description="Disordered" evidence="1">
    <location>
        <begin position="71"/>
        <end position="92"/>
    </location>
</feature>
<sequence>MESHVPSYRVIEAVARKEGVSPSELSPPLFSVVDPDALDALVQGDGDSDTSQVTVEFTYLDYVVQIREGPTVSISAQDRDASMDDSESVAER</sequence>
<evidence type="ECO:0000259" key="2">
    <source>
        <dbReference type="Pfam" id="PF18545"/>
    </source>
</evidence>
<evidence type="ECO:0000256" key="1">
    <source>
        <dbReference type="SAM" id="MobiDB-lite"/>
    </source>
</evidence>
<keyword evidence="4" id="KW-1185">Reference proteome</keyword>
<reference evidence="4" key="1">
    <citation type="submission" date="2016-10" db="EMBL/GenBank/DDBJ databases">
        <authorList>
            <person name="Varghese N."/>
            <person name="Submissions S."/>
        </authorList>
    </citation>
    <scope>NUCLEOTIDE SEQUENCE [LARGE SCALE GENOMIC DNA]</scope>
    <source>
        <strain evidence="4">DSM 13078</strain>
    </source>
</reference>
<proteinExistence type="predicted"/>
<protein>
    <recommendedName>
        <fullName evidence="2">Halobacterial output domain-containing protein</fullName>
    </recommendedName>
</protein>
<dbReference type="OrthoDB" id="205616at2157"/>
<dbReference type="RefSeq" id="WP_089784888.1">
    <property type="nucleotide sequence ID" value="NZ_FOKW01000001.1"/>
</dbReference>
<dbReference type="InterPro" id="IPR040624">
    <property type="entry name" value="HalOD1"/>
</dbReference>
<dbReference type="Proteomes" id="UP000199161">
    <property type="component" value="Unassembled WGS sequence"/>
</dbReference>